<dbReference type="PANTHER" id="PTHR12159">
    <property type="entry name" value="G/T AND G/U MISMATCH-SPECIFIC DNA GLYCOSYLASE"/>
    <property type="match status" value="1"/>
</dbReference>
<evidence type="ECO:0000313" key="6">
    <source>
        <dbReference type="EMBL" id="TDL22054.1"/>
    </source>
</evidence>
<evidence type="ECO:0000259" key="5">
    <source>
        <dbReference type="Pfam" id="PF03167"/>
    </source>
</evidence>
<dbReference type="PANTHER" id="PTHR12159:SF9">
    <property type="entry name" value="G_T MISMATCH-SPECIFIC THYMINE DNA GLYCOSYLASE"/>
    <property type="match status" value="1"/>
</dbReference>
<keyword evidence="7" id="KW-1185">Reference proteome</keyword>
<gene>
    <name evidence="6" type="ORF">BD410DRAFT_789135</name>
</gene>
<dbReference type="STRING" id="50990.A0A4Y7Q326"/>
<evidence type="ECO:0000313" key="7">
    <source>
        <dbReference type="Proteomes" id="UP000294933"/>
    </source>
</evidence>
<evidence type="ECO:0000256" key="1">
    <source>
        <dbReference type="ARBA" id="ARBA00022763"/>
    </source>
</evidence>
<dbReference type="GO" id="GO:0004844">
    <property type="term" value="F:uracil DNA N-glycosylase activity"/>
    <property type="evidence" value="ECO:0007669"/>
    <property type="project" value="TreeGrafter"/>
</dbReference>
<dbReference type="Proteomes" id="UP000294933">
    <property type="component" value="Unassembled WGS sequence"/>
</dbReference>
<organism evidence="6 7">
    <name type="scientific">Rickenella mellea</name>
    <dbReference type="NCBI Taxonomy" id="50990"/>
    <lineage>
        <taxon>Eukaryota</taxon>
        <taxon>Fungi</taxon>
        <taxon>Dikarya</taxon>
        <taxon>Basidiomycota</taxon>
        <taxon>Agaricomycotina</taxon>
        <taxon>Agaricomycetes</taxon>
        <taxon>Hymenochaetales</taxon>
        <taxon>Rickenellaceae</taxon>
        <taxon>Rickenella</taxon>
    </lineage>
</organism>
<feature type="region of interest" description="Disordered" evidence="4">
    <location>
        <begin position="58"/>
        <end position="87"/>
    </location>
</feature>
<dbReference type="InterPro" id="IPR005122">
    <property type="entry name" value="Uracil-DNA_glycosylase-like"/>
</dbReference>
<dbReference type="GO" id="GO:0008263">
    <property type="term" value="F:pyrimidine-specific mismatch base pair DNA N-glycosylase activity"/>
    <property type="evidence" value="ECO:0007669"/>
    <property type="project" value="TreeGrafter"/>
</dbReference>
<evidence type="ECO:0000256" key="4">
    <source>
        <dbReference type="SAM" id="MobiDB-lite"/>
    </source>
</evidence>
<dbReference type="GO" id="GO:0006285">
    <property type="term" value="P:base-excision repair, AP site formation"/>
    <property type="evidence" value="ECO:0007669"/>
    <property type="project" value="InterPro"/>
</dbReference>
<reference evidence="6 7" key="1">
    <citation type="submission" date="2018-06" db="EMBL/GenBank/DDBJ databases">
        <title>A transcriptomic atlas of mushroom development highlights an independent origin of complex multicellularity.</title>
        <authorList>
            <consortium name="DOE Joint Genome Institute"/>
            <person name="Krizsan K."/>
            <person name="Almasi E."/>
            <person name="Merenyi Z."/>
            <person name="Sahu N."/>
            <person name="Viragh M."/>
            <person name="Koszo T."/>
            <person name="Mondo S."/>
            <person name="Kiss B."/>
            <person name="Balint B."/>
            <person name="Kues U."/>
            <person name="Barry K."/>
            <person name="Hegedus J.C."/>
            <person name="Henrissat B."/>
            <person name="Johnson J."/>
            <person name="Lipzen A."/>
            <person name="Ohm R."/>
            <person name="Nagy I."/>
            <person name="Pangilinan J."/>
            <person name="Yan J."/>
            <person name="Xiong Y."/>
            <person name="Grigoriev I.V."/>
            <person name="Hibbett D.S."/>
            <person name="Nagy L.G."/>
        </authorList>
    </citation>
    <scope>NUCLEOTIDE SEQUENCE [LARGE SCALE GENOMIC DNA]</scope>
    <source>
        <strain evidence="6 7">SZMC22713</strain>
    </source>
</reference>
<accession>A0A4Y7Q326</accession>
<dbReference type="VEuPathDB" id="FungiDB:BD410DRAFT_789135"/>
<feature type="domain" description="Uracil-DNA glycosylase-like" evidence="5">
    <location>
        <begin position="111"/>
        <end position="310"/>
    </location>
</feature>
<feature type="compositionally biased region" description="Low complexity" evidence="4">
    <location>
        <begin position="241"/>
        <end position="254"/>
    </location>
</feature>
<proteinExistence type="predicted"/>
<dbReference type="InterPro" id="IPR015637">
    <property type="entry name" value="MUG/TDG"/>
</dbReference>
<protein>
    <submittedName>
        <fullName evidence="6">DNA glycosylase</fullName>
    </submittedName>
</protein>
<evidence type="ECO:0000256" key="2">
    <source>
        <dbReference type="ARBA" id="ARBA00022801"/>
    </source>
</evidence>
<dbReference type="Gene3D" id="3.40.470.10">
    <property type="entry name" value="Uracil-DNA glycosylase-like domain"/>
    <property type="match status" value="1"/>
</dbReference>
<evidence type="ECO:0000256" key="3">
    <source>
        <dbReference type="ARBA" id="ARBA00023204"/>
    </source>
</evidence>
<keyword evidence="3" id="KW-0234">DNA repair</keyword>
<keyword evidence="1" id="KW-0227">DNA damage</keyword>
<name>A0A4Y7Q326_9AGAM</name>
<dbReference type="AlphaFoldDB" id="A0A4Y7Q326"/>
<feature type="compositionally biased region" description="Low complexity" evidence="4">
    <location>
        <begin position="66"/>
        <end position="87"/>
    </location>
</feature>
<dbReference type="CDD" id="cd10028">
    <property type="entry name" value="UDG-F2_TDG_MUG"/>
    <property type="match status" value="1"/>
</dbReference>
<dbReference type="SUPFAM" id="SSF52141">
    <property type="entry name" value="Uracil-DNA glycosylase-like"/>
    <property type="match status" value="1"/>
</dbReference>
<feature type="region of interest" description="Disordered" evidence="4">
    <location>
        <begin position="236"/>
        <end position="262"/>
    </location>
</feature>
<sequence length="332" mass="36460">MDDEHDLLPAGDTRLKASISHLAYSPLRRSPRKSVKREIGIVGYEPENVEALNLNTIMPNGKRSRSTSPGPSSSSGGLPVPRSLSSSPFKKLKRGYAEPGVYAHLNFLQDYLREELDIMFCGINPGCLSAETGHHFANPTNHFWKCLHLSGLTDRLVPPVEDFTLPEAFNLGLTNLVDRPSAEAAELSKREMVDSVPSFLVKVAKFRPYIVCFVGKGIWDIVEKALNAKLGAETMNETTEASSASPKKGASPAKVRSPKKPKSTFGLQAFKFVHGDNENVKETLFFCSPSTSGRVVSHQLPDKAKIFEQLREIVQLHKEGKVDATDMTSVSP</sequence>
<keyword evidence="2" id="KW-0378">Hydrolase</keyword>
<dbReference type="Pfam" id="PF03167">
    <property type="entry name" value="UDG"/>
    <property type="match status" value="1"/>
</dbReference>
<dbReference type="OrthoDB" id="565731at2759"/>
<dbReference type="InterPro" id="IPR036895">
    <property type="entry name" value="Uracil-DNA_glycosylase-like_sf"/>
</dbReference>
<dbReference type="EMBL" id="ML170177">
    <property type="protein sequence ID" value="TDL22054.1"/>
    <property type="molecule type" value="Genomic_DNA"/>
</dbReference>